<name>A0A2K2DVV2_BRADI</name>
<reference evidence="1" key="2">
    <citation type="submission" date="2017-06" db="EMBL/GenBank/DDBJ databases">
        <title>WGS assembly of Brachypodium distachyon.</title>
        <authorList>
            <consortium name="The International Brachypodium Initiative"/>
            <person name="Lucas S."/>
            <person name="Harmon-Smith M."/>
            <person name="Lail K."/>
            <person name="Tice H."/>
            <person name="Grimwood J."/>
            <person name="Bruce D."/>
            <person name="Barry K."/>
            <person name="Shu S."/>
            <person name="Lindquist E."/>
            <person name="Wang M."/>
            <person name="Pitluck S."/>
            <person name="Vogel J.P."/>
            <person name="Garvin D.F."/>
            <person name="Mockler T.C."/>
            <person name="Schmutz J."/>
            <person name="Rokhsar D."/>
            <person name="Bevan M.W."/>
        </authorList>
    </citation>
    <scope>NUCLEOTIDE SEQUENCE</scope>
    <source>
        <strain evidence="1">Bd21</strain>
    </source>
</reference>
<reference evidence="2" key="3">
    <citation type="submission" date="2018-08" db="UniProtKB">
        <authorList>
            <consortium name="EnsemblPlants"/>
        </authorList>
    </citation>
    <scope>IDENTIFICATION</scope>
    <source>
        <strain evidence="2">cv. Bd21</strain>
    </source>
</reference>
<sequence>MRYYLAVHQLETQNVQVNAYDTPPWLGLKKNANAISESQRCNCTYAECRLRCYLARHQRENKKCSS</sequence>
<dbReference type="AlphaFoldDB" id="A0A2K2DVV2"/>
<proteinExistence type="predicted"/>
<dbReference type="EnsemblPlants" id="PNT78406">
    <property type="protein sequence ID" value="PNT78406"/>
    <property type="gene ID" value="BRADI_1g78763v3"/>
</dbReference>
<gene>
    <name evidence="1" type="ORF">BRADI_1g78763v3</name>
</gene>
<dbReference type="EMBL" id="CM000880">
    <property type="protein sequence ID" value="PNT78406.1"/>
    <property type="molecule type" value="Genomic_DNA"/>
</dbReference>
<evidence type="ECO:0000313" key="3">
    <source>
        <dbReference type="Proteomes" id="UP000008810"/>
    </source>
</evidence>
<evidence type="ECO:0000313" key="1">
    <source>
        <dbReference type="EMBL" id="PNT78406.1"/>
    </source>
</evidence>
<organism evidence="1">
    <name type="scientific">Brachypodium distachyon</name>
    <name type="common">Purple false brome</name>
    <name type="synonym">Trachynia distachya</name>
    <dbReference type="NCBI Taxonomy" id="15368"/>
    <lineage>
        <taxon>Eukaryota</taxon>
        <taxon>Viridiplantae</taxon>
        <taxon>Streptophyta</taxon>
        <taxon>Embryophyta</taxon>
        <taxon>Tracheophyta</taxon>
        <taxon>Spermatophyta</taxon>
        <taxon>Magnoliopsida</taxon>
        <taxon>Liliopsida</taxon>
        <taxon>Poales</taxon>
        <taxon>Poaceae</taxon>
        <taxon>BOP clade</taxon>
        <taxon>Pooideae</taxon>
        <taxon>Stipodae</taxon>
        <taxon>Brachypodieae</taxon>
        <taxon>Brachypodium</taxon>
    </lineage>
</organism>
<reference evidence="1 2" key="1">
    <citation type="journal article" date="2010" name="Nature">
        <title>Genome sequencing and analysis of the model grass Brachypodium distachyon.</title>
        <authorList>
            <consortium name="International Brachypodium Initiative"/>
        </authorList>
    </citation>
    <scope>NUCLEOTIDE SEQUENCE [LARGE SCALE GENOMIC DNA]</scope>
    <source>
        <strain evidence="1 2">Bd21</strain>
    </source>
</reference>
<keyword evidence="3" id="KW-1185">Reference proteome</keyword>
<dbReference type="Proteomes" id="UP000008810">
    <property type="component" value="Chromosome 1"/>
</dbReference>
<dbReference type="Gramene" id="PNT78406">
    <property type="protein sequence ID" value="PNT78406"/>
    <property type="gene ID" value="BRADI_1g78763v3"/>
</dbReference>
<dbReference type="InParanoid" id="A0A2K2DVV2"/>
<accession>A0A2K2DVV2</accession>
<evidence type="ECO:0000313" key="2">
    <source>
        <dbReference type="EnsemblPlants" id="PNT78406"/>
    </source>
</evidence>
<protein>
    <submittedName>
        <fullName evidence="1 2">Uncharacterized protein</fullName>
    </submittedName>
</protein>